<organism evidence="1 2">
    <name type="scientific">Streptomyces eurocidicus</name>
    <name type="common">Streptoverticillium eurocidicus</name>
    <dbReference type="NCBI Taxonomy" id="66423"/>
    <lineage>
        <taxon>Bacteria</taxon>
        <taxon>Bacillati</taxon>
        <taxon>Actinomycetota</taxon>
        <taxon>Actinomycetes</taxon>
        <taxon>Kitasatosporales</taxon>
        <taxon>Streptomycetaceae</taxon>
        <taxon>Streptomyces</taxon>
    </lineage>
</organism>
<keyword evidence="1" id="KW-0808">Transferase</keyword>
<dbReference type="PROSITE" id="PS51257">
    <property type="entry name" value="PROKAR_LIPOPROTEIN"/>
    <property type="match status" value="1"/>
</dbReference>
<evidence type="ECO:0000313" key="2">
    <source>
        <dbReference type="Proteomes" id="UP000528608"/>
    </source>
</evidence>
<sequence>MSERAERRHLISPLAIPPLAMACPNCQNMMQSMGNGVYKCWNCGYTSTG</sequence>
<reference evidence="1 2" key="1">
    <citation type="submission" date="2020-08" db="EMBL/GenBank/DDBJ databases">
        <title>Genomic Encyclopedia of Type Strains, Phase III (KMG-III): the genomes of soil and plant-associated and newly described type strains.</title>
        <authorList>
            <person name="Whitman W."/>
        </authorList>
    </citation>
    <scope>NUCLEOTIDE SEQUENCE [LARGE SCALE GENOMIC DNA]</scope>
    <source>
        <strain evidence="1 2">CECT 3259</strain>
    </source>
</reference>
<dbReference type="Gene3D" id="2.40.50.1010">
    <property type="match status" value="1"/>
</dbReference>
<dbReference type="AlphaFoldDB" id="A0A7W8B726"/>
<accession>A0A7W8B726</accession>
<gene>
    <name evidence="1" type="ORF">FHS36_001396</name>
</gene>
<name>A0A7W8B726_STREU</name>
<dbReference type="GO" id="GO:0016740">
    <property type="term" value="F:transferase activity"/>
    <property type="evidence" value="ECO:0007669"/>
    <property type="project" value="UniProtKB-KW"/>
</dbReference>
<dbReference type="EMBL" id="JACHJF010000003">
    <property type="protein sequence ID" value="MBB5117975.1"/>
    <property type="molecule type" value="Genomic_DNA"/>
</dbReference>
<dbReference type="Proteomes" id="UP000528608">
    <property type="component" value="Unassembled WGS sequence"/>
</dbReference>
<protein>
    <submittedName>
        <fullName evidence="1">tRNA(Ile2) C34 agmatinyltransferase TiaS</fullName>
    </submittedName>
</protein>
<evidence type="ECO:0000313" key="1">
    <source>
        <dbReference type="EMBL" id="MBB5117975.1"/>
    </source>
</evidence>
<comment type="caution">
    <text evidence="1">The sequence shown here is derived from an EMBL/GenBank/DDBJ whole genome shotgun (WGS) entry which is preliminary data.</text>
</comment>
<proteinExistence type="predicted"/>